<protein>
    <recommendedName>
        <fullName evidence="1">Tc toxin complex TcA C-terminal TcB-binding domain-containing protein</fullName>
    </recommendedName>
</protein>
<dbReference type="Proteomes" id="UP001499984">
    <property type="component" value="Unassembled WGS sequence"/>
</dbReference>
<reference evidence="3" key="1">
    <citation type="journal article" date="2019" name="Int. J. Syst. Evol. Microbiol.">
        <title>The Global Catalogue of Microorganisms (GCM) 10K type strain sequencing project: providing services to taxonomists for standard genome sequencing and annotation.</title>
        <authorList>
            <consortium name="The Broad Institute Genomics Platform"/>
            <consortium name="The Broad Institute Genome Sequencing Center for Infectious Disease"/>
            <person name="Wu L."/>
            <person name="Ma J."/>
        </authorList>
    </citation>
    <scope>NUCLEOTIDE SEQUENCE [LARGE SCALE GENOMIC DNA]</scope>
    <source>
        <strain evidence="3">JCM 16925</strain>
    </source>
</reference>
<dbReference type="InterPro" id="IPR040840">
    <property type="entry name" value="TcA_TcB_BD"/>
</dbReference>
<dbReference type="Pfam" id="PF18276">
    <property type="entry name" value="TcA_TcB_BD"/>
    <property type="match status" value="1"/>
</dbReference>
<feature type="domain" description="Tc toxin complex TcA C-terminal TcB-binding" evidence="1">
    <location>
        <begin position="628"/>
        <end position="913"/>
    </location>
</feature>
<sequence length="1064" mass="117788">MSASQKAYQELHRRTDLLYRFTSHSHPYAGELLSRCVEGGVDAVLRTDTARPPLRADIFGPHEYDPRPVVGKPYPVQELDYTGPYGVYNEELFFHLPFTLGLHCSRNQHFTEARRWFSYVFDPAADGEEPLPRRYWQYERFRRTEVQSIEEILVNLASKADPALREETLRSIEAWRNDPFQPHAVARVRPSAYMMATVFAVLDNLIEAGDQLYRQDTRETVNEATQYYVLAAQLLGPRPQSVPRKQATRPQSYAQLRADLDEFGNALRAVETDIPFAAADPAAVDGTPPHRAADGQAQALAGLGTSLYFGVPRDDKLLDYWDRVEGRLFNIRNSLNIQGTFRQLPLTAPRLDPALLARASATGVDVGAVASGANQPLPLVRFRFLVQKATELCQEARLLAGALLAAVEKGEAETLAALRAQHETALLGLGESLRYAQLQEAKKATEGVQKSFDLIVQRYTHYGRMLGLKPQELTVAPLDPLEPTTLEERSFQAAEPAVAPVEMQYGAVVDEGGKRALSAEEQSELNLLDLAQTVQDAVSKADAMAAAMQLIPTFGARFEPFGAGGTISFGGSNLAGIYSGLAASGRGLAGGLSHAANRTAKLGAYDRRRQDWALQFNLAAAELNQVFKQWRAAQLREYIAARELAHHIKQRSQADEVQRFLAGDTGAKTTTAAFWAYQRREMRGLFSWAFDLALEVAGKAERALRHELGRDDVSFLSSDYLAGPEKLLAGDRLALDIKRMEVAYHELNEREYEMVRHVSLARTDPLALMRLRATGQCSLSLREEDFDADAPGQFFRRIRTVAVSVPGAPPYGTGANLKLTLVGSTIRTSTALGGGYARGEDDSRFSDHFGAAEAVVACEGVRDTGQDARDDERLKKFERAGAISEWELELPHEVKQFDHFTLDDVHLHIMYTAREGGSALRKAAVDHLKTSLAEGTGPGSVRLLSVAATFPDRWAQFLSDTDDRPRLALPLRAEHYPYWSEGRLGKIVRVELLARAGKGFRVFASRAADAEPDLISAPLGTEVRTGDLHHVPLPTPISPEDQDFVLYFDNNALKDLWIALTWAN</sequence>
<proteinExistence type="predicted"/>
<name>A0ABP7UER6_9ACTN</name>
<keyword evidence="3" id="KW-1185">Reference proteome</keyword>
<evidence type="ECO:0000259" key="1">
    <source>
        <dbReference type="Pfam" id="PF18276"/>
    </source>
</evidence>
<accession>A0ABP7UER6</accession>
<comment type="caution">
    <text evidence="2">The sequence shown here is derived from an EMBL/GenBank/DDBJ whole genome shotgun (WGS) entry which is preliminary data.</text>
</comment>
<dbReference type="RefSeq" id="WP_345008685.1">
    <property type="nucleotide sequence ID" value="NZ_BAAAZY010000003.1"/>
</dbReference>
<gene>
    <name evidence="2" type="ORF">GCM10022233_08260</name>
</gene>
<dbReference type="EMBL" id="BAAAZY010000003">
    <property type="protein sequence ID" value="GAA4041779.1"/>
    <property type="molecule type" value="Genomic_DNA"/>
</dbReference>
<organism evidence="2 3">
    <name type="scientific">Streptomyces shaanxiensis</name>
    <dbReference type="NCBI Taxonomy" id="653357"/>
    <lineage>
        <taxon>Bacteria</taxon>
        <taxon>Bacillati</taxon>
        <taxon>Actinomycetota</taxon>
        <taxon>Actinomycetes</taxon>
        <taxon>Kitasatosporales</taxon>
        <taxon>Streptomycetaceae</taxon>
        <taxon>Streptomyces</taxon>
    </lineage>
</organism>
<evidence type="ECO:0000313" key="2">
    <source>
        <dbReference type="EMBL" id="GAA4041779.1"/>
    </source>
</evidence>
<evidence type="ECO:0000313" key="3">
    <source>
        <dbReference type="Proteomes" id="UP001499984"/>
    </source>
</evidence>